<dbReference type="AlphaFoldDB" id="A0A7S9LPV9"/>
<organism evidence="1 2">
    <name type="scientific">Pontivivens ytuae</name>
    <dbReference type="NCBI Taxonomy" id="2789856"/>
    <lineage>
        <taxon>Bacteria</taxon>
        <taxon>Pseudomonadati</taxon>
        <taxon>Pseudomonadota</taxon>
        <taxon>Alphaproteobacteria</taxon>
        <taxon>Rhodobacterales</taxon>
        <taxon>Paracoccaceae</taxon>
        <taxon>Pontivivens</taxon>
    </lineage>
</organism>
<name>A0A7S9LPV9_9RHOB</name>
<protein>
    <submittedName>
        <fullName evidence="1">Class I SAM-dependent methyltransferase</fullName>
    </submittedName>
</protein>
<dbReference type="KEGG" id="poz:I0K15_13280"/>
<dbReference type="CDD" id="cd02440">
    <property type="entry name" value="AdoMet_MTases"/>
    <property type="match status" value="1"/>
</dbReference>
<proteinExistence type="predicted"/>
<evidence type="ECO:0000313" key="1">
    <source>
        <dbReference type="EMBL" id="QPH52780.1"/>
    </source>
</evidence>
<evidence type="ECO:0000313" key="2">
    <source>
        <dbReference type="Proteomes" id="UP000594800"/>
    </source>
</evidence>
<dbReference type="SUPFAM" id="SSF53335">
    <property type="entry name" value="S-adenosyl-L-methionine-dependent methyltransferases"/>
    <property type="match status" value="1"/>
</dbReference>
<dbReference type="EMBL" id="CP064942">
    <property type="protein sequence ID" value="QPH52780.1"/>
    <property type="molecule type" value="Genomic_DNA"/>
</dbReference>
<reference evidence="1 2" key="1">
    <citation type="submission" date="2020-11" db="EMBL/GenBank/DDBJ databases">
        <title>Description of Pontivivens ytuae sp. nov. isolated from deep sea sediment of Mariana Trench.</title>
        <authorList>
            <person name="Wang Z."/>
            <person name="Sun Q.-L."/>
            <person name="Xu X.-D."/>
            <person name="Tang Y.-Z."/>
            <person name="Zhang J."/>
        </authorList>
    </citation>
    <scope>NUCLEOTIDE SEQUENCE [LARGE SCALE GENOMIC DNA]</scope>
    <source>
        <strain evidence="1 2">MT2928</strain>
    </source>
</reference>
<dbReference type="GO" id="GO:0032259">
    <property type="term" value="P:methylation"/>
    <property type="evidence" value="ECO:0007669"/>
    <property type="project" value="UniProtKB-KW"/>
</dbReference>
<dbReference type="Gene3D" id="3.40.50.150">
    <property type="entry name" value="Vaccinia Virus protein VP39"/>
    <property type="match status" value="1"/>
</dbReference>
<dbReference type="Proteomes" id="UP000594800">
    <property type="component" value="Chromosome"/>
</dbReference>
<keyword evidence="2" id="KW-1185">Reference proteome</keyword>
<dbReference type="InterPro" id="IPR029063">
    <property type="entry name" value="SAM-dependent_MTases_sf"/>
</dbReference>
<gene>
    <name evidence="1" type="ORF">I0K15_13280</name>
</gene>
<dbReference type="GO" id="GO:0008168">
    <property type="term" value="F:methyltransferase activity"/>
    <property type="evidence" value="ECO:0007669"/>
    <property type="project" value="UniProtKB-KW"/>
</dbReference>
<keyword evidence="1" id="KW-0808">Transferase</keyword>
<keyword evidence="1" id="KW-0489">Methyltransferase</keyword>
<dbReference type="RefSeq" id="WP_196101991.1">
    <property type="nucleotide sequence ID" value="NZ_CP064942.1"/>
</dbReference>
<sequence>MSFSPDWLALREPADHAARSPALLGRLERWVGGRDLRIVDLGSGTGSSWRALAPRLGGHWTLTDLDPVLLERMPAGVERRQVDLSAELEDMVVRADIVTGSALIDLVSAEWLDRLVAALAPSTAVYFALSYDGREDWSPAPPFEAQALAAFRQHQEGDKGFGPALGPGATQHLGAALAARGWQVSVADSPWRLGSGQRALIEALADGARDAVAETGALIGTELEAWWQARRTAQRASVGHLDLLALPPS</sequence>
<accession>A0A7S9LPV9</accession>